<comment type="caution">
    <text evidence="4">The sequence shown here is derived from an EMBL/GenBank/DDBJ whole genome shotgun (WGS) entry which is preliminary data.</text>
</comment>
<protein>
    <recommendedName>
        <fullName evidence="3">DUF8175 domain-containing protein</fullName>
    </recommendedName>
</protein>
<feature type="transmembrane region" description="Helical" evidence="2">
    <location>
        <begin position="42"/>
        <end position="59"/>
    </location>
</feature>
<dbReference type="OrthoDB" id="3209305at2"/>
<sequence>MSYGDDYDDARAGSVPAQTRTRLPDQPSSQDRRPPSSPGRNMITIVAVVVLLVAAIVFANQARDGDRDSSGDGSDGPRAQATAPTGELPVEGATNGIPSGFAQTEQGAQSAAANYAVALGGTGMFNATERDAIVGTISSEQTRDELLESLAAEYGGLNESVGLDADGAAPEGSTFVNRTLPIGSTTESYSATTAEISVWCAGLFGLAGLDSQSPVRTSWFTMRLTLTWEDSDWKVITTEQTEGPTPVNGDNRISGAEEIAEAIEEFGGFTYAR</sequence>
<dbReference type="Pfam" id="PF26526">
    <property type="entry name" value="DUF8175"/>
    <property type="match status" value="1"/>
</dbReference>
<keyword evidence="2" id="KW-0472">Membrane</keyword>
<keyword evidence="5" id="KW-1185">Reference proteome</keyword>
<dbReference type="InterPro" id="IPR058488">
    <property type="entry name" value="DUF8175"/>
</dbReference>
<keyword evidence="2" id="KW-1133">Transmembrane helix</keyword>
<dbReference type="AlphaFoldDB" id="A0A5C4UNL2"/>
<gene>
    <name evidence="4" type="ORF">FH715_27040</name>
</gene>
<evidence type="ECO:0000313" key="5">
    <source>
        <dbReference type="Proteomes" id="UP000311713"/>
    </source>
</evidence>
<reference evidence="4 5" key="1">
    <citation type="submission" date="2019-06" db="EMBL/GenBank/DDBJ databases">
        <title>Draft genome of Streptomyces sedi sp. JCM16909.</title>
        <authorList>
            <person name="Klykleung N."/>
            <person name="Tanasupawat S."/>
            <person name="Kudo T."/>
            <person name="Yuki M."/>
            <person name="Ohkuma M."/>
        </authorList>
    </citation>
    <scope>NUCLEOTIDE SEQUENCE [LARGE SCALE GENOMIC DNA]</scope>
    <source>
        <strain evidence="4 5">JCM 16909</strain>
    </source>
</reference>
<dbReference type="RefSeq" id="WP_139649955.1">
    <property type="nucleotide sequence ID" value="NZ_BAAAZS010000106.1"/>
</dbReference>
<feature type="region of interest" description="Disordered" evidence="1">
    <location>
        <begin position="1"/>
        <end position="40"/>
    </location>
</feature>
<dbReference type="EMBL" id="VDGT01000031">
    <property type="protein sequence ID" value="TNM25116.1"/>
    <property type="molecule type" value="Genomic_DNA"/>
</dbReference>
<evidence type="ECO:0000256" key="1">
    <source>
        <dbReference type="SAM" id="MobiDB-lite"/>
    </source>
</evidence>
<feature type="region of interest" description="Disordered" evidence="1">
    <location>
        <begin position="63"/>
        <end position="105"/>
    </location>
</feature>
<feature type="domain" description="DUF8175" evidence="3">
    <location>
        <begin position="94"/>
        <end position="245"/>
    </location>
</feature>
<accession>A0A5C4UNL2</accession>
<evidence type="ECO:0000256" key="2">
    <source>
        <dbReference type="SAM" id="Phobius"/>
    </source>
</evidence>
<dbReference type="Proteomes" id="UP000311713">
    <property type="component" value="Unassembled WGS sequence"/>
</dbReference>
<proteinExistence type="predicted"/>
<keyword evidence="2" id="KW-0812">Transmembrane</keyword>
<organism evidence="4 5">
    <name type="scientific">Streptomyces sedi</name>
    <dbReference type="NCBI Taxonomy" id="555059"/>
    <lineage>
        <taxon>Bacteria</taxon>
        <taxon>Bacillati</taxon>
        <taxon>Actinomycetota</taxon>
        <taxon>Actinomycetes</taxon>
        <taxon>Kitasatosporales</taxon>
        <taxon>Streptomycetaceae</taxon>
        <taxon>Streptomyces</taxon>
    </lineage>
</organism>
<evidence type="ECO:0000259" key="3">
    <source>
        <dbReference type="Pfam" id="PF26526"/>
    </source>
</evidence>
<name>A0A5C4UNL2_9ACTN</name>
<evidence type="ECO:0000313" key="4">
    <source>
        <dbReference type="EMBL" id="TNM25116.1"/>
    </source>
</evidence>